<evidence type="ECO:0000313" key="1">
    <source>
        <dbReference type="EMBL" id="MBC2250445.1"/>
    </source>
</evidence>
<protein>
    <submittedName>
        <fullName evidence="1">DUF4926 domain-containing protein</fullName>
    </submittedName>
</protein>
<comment type="caution">
    <text evidence="1">The sequence shown here is derived from an EMBL/GenBank/DDBJ whole genome shotgun (WGS) entry which is preliminary data.</text>
</comment>
<organism evidence="1 2">
    <name type="scientific">Listeria cossartiae subsp. cayugensis</name>
    <dbReference type="NCBI Taxonomy" id="2713505"/>
    <lineage>
        <taxon>Bacteria</taxon>
        <taxon>Bacillati</taxon>
        <taxon>Bacillota</taxon>
        <taxon>Bacilli</taxon>
        <taxon>Bacillales</taxon>
        <taxon>Listeriaceae</taxon>
        <taxon>Listeria</taxon>
        <taxon>Listeria cossartiae</taxon>
    </lineage>
</organism>
<proteinExistence type="predicted"/>
<dbReference type="EMBL" id="JAARZC010000003">
    <property type="protein sequence ID" value="MBC2250445.1"/>
    <property type="molecule type" value="Genomic_DNA"/>
</dbReference>
<sequence>MKFQEYDIVRLLKHYENNVKKDDIRAVIMVFTEPNEAYEVEFLDEEGYYKAQCTILPDDLEKVKR</sequence>
<evidence type="ECO:0000313" key="2">
    <source>
        <dbReference type="Proteomes" id="UP000559864"/>
    </source>
</evidence>
<reference evidence="1 2" key="1">
    <citation type="submission" date="2020-03" db="EMBL/GenBank/DDBJ databases">
        <title>Soil Listeria distribution.</title>
        <authorList>
            <person name="Liao J."/>
            <person name="Wiedmann M."/>
        </authorList>
    </citation>
    <scope>NUCLEOTIDE SEQUENCE [LARGE SCALE GENOMIC DNA]</scope>
    <source>
        <strain evidence="1 2">FSL L7-0123</strain>
    </source>
</reference>
<accession>A0A7X1DC79</accession>
<dbReference type="RefSeq" id="WP_185604915.1">
    <property type="nucleotide sequence ID" value="NZ_JAARZC010000003.1"/>
</dbReference>
<name>A0A7X1DC79_9LIST</name>
<gene>
    <name evidence="1" type="ORF">HCB49_10635</name>
</gene>
<dbReference type="Pfam" id="PF16277">
    <property type="entry name" value="DUF4926"/>
    <property type="match status" value="1"/>
</dbReference>
<dbReference type="InterPro" id="IPR032568">
    <property type="entry name" value="DUF4926"/>
</dbReference>
<dbReference type="AlphaFoldDB" id="A0A7X1DC79"/>
<dbReference type="Proteomes" id="UP000559864">
    <property type="component" value="Unassembled WGS sequence"/>
</dbReference>